<accession>A0A9J6DLZ9</accession>
<sequence>MDIKWCTSEQYNLILEADLRFCDAAASLTLAAGTSPVAGVNAALRPGVMEDETTIEHSQVQGEHDQTNPVHVVRRHVSPQTITLRLGTKLHLPKFPTYQVTNAIGVAAVLSASEDIPDDQLLSIITIEDRQILAARRIGDSETILWTVKGATVPMEVKMGMWLTKAQPFRPRAVQCSICLTIGHRADVCPTAHEFTRCETCGQQFPASHQPGRTAHECEVKCFNCEGPHGARDPRCPKKQQADNLARIAAEKRRLKTTRTDSAEPQKSQASQSRQTKPAKKNDQNYPILLLQNRFSALQDSTPDPQPKPRPRSGSLPGFTTKRPTPPPPKPKTPSYLKALLSHKTPTPSEGPPRKQPRQSPSDKVTPSFTPLGRSPTKQHYTSTHSSTPTSSSAAPQVSAPPHYFFAYKTENDIRLETIERQLNLRQKLKDEIQQRSEATSSPRAVA</sequence>
<organism evidence="2 3">
    <name type="scientific">Rhipicephalus microplus</name>
    <name type="common">Cattle tick</name>
    <name type="synonym">Boophilus microplus</name>
    <dbReference type="NCBI Taxonomy" id="6941"/>
    <lineage>
        <taxon>Eukaryota</taxon>
        <taxon>Metazoa</taxon>
        <taxon>Ecdysozoa</taxon>
        <taxon>Arthropoda</taxon>
        <taxon>Chelicerata</taxon>
        <taxon>Arachnida</taxon>
        <taxon>Acari</taxon>
        <taxon>Parasitiformes</taxon>
        <taxon>Ixodida</taxon>
        <taxon>Ixodoidea</taxon>
        <taxon>Ixodidae</taxon>
        <taxon>Rhipicephalinae</taxon>
        <taxon>Rhipicephalus</taxon>
        <taxon>Boophilus</taxon>
    </lineage>
</organism>
<feature type="compositionally biased region" description="Polar residues" evidence="1">
    <location>
        <begin position="265"/>
        <end position="276"/>
    </location>
</feature>
<dbReference type="EMBL" id="JABSTU010000008">
    <property type="protein sequence ID" value="KAH8023196.1"/>
    <property type="molecule type" value="Genomic_DNA"/>
</dbReference>
<keyword evidence="3" id="KW-1185">Reference proteome</keyword>
<reference evidence="2" key="1">
    <citation type="journal article" date="2020" name="Cell">
        <title>Large-Scale Comparative Analyses of Tick Genomes Elucidate Their Genetic Diversity and Vector Capacities.</title>
        <authorList>
            <consortium name="Tick Genome and Microbiome Consortium (TIGMIC)"/>
            <person name="Jia N."/>
            <person name="Wang J."/>
            <person name="Shi W."/>
            <person name="Du L."/>
            <person name="Sun Y."/>
            <person name="Zhan W."/>
            <person name="Jiang J.F."/>
            <person name="Wang Q."/>
            <person name="Zhang B."/>
            <person name="Ji P."/>
            <person name="Bell-Sakyi L."/>
            <person name="Cui X.M."/>
            <person name="Yuan T.T."/>
            <person name="Jiang B.G."/>
            <person name="Yang W.F."/>
            <person name="Lam T.T."/>
            <person name="Chang Q.C."/>
            <person name="Ding S.J."/>
            <person name="Wang X.J."/>
            <person name="Zhu J.G."/>
            <person name="Ruan X.D."/>
            <person name="Zhao L."/>
            <person name="Wei J.T."/>
            <person name="Ye R.Z."/>
            <person name="Que T.C."/>
            <person name="Du C.H."/>
            <person name="Zhou Y.H."/>
            <person name="Cheng J.X."/>
            <person name="Dai P.F."/>
            <person name="Guo W.B."/>
            <person name="Han X.H."/>
            <person name="Huang E.J."/>
            <person name="Li L.F."/>
            <person name="Wei W."/>
            <person name="Gao Y.C."/>
            <person name="Liu J.Z."/>
            <person name="Shao H.Z."/>
            <person name="Wang X."/>
            <person name="Wang C.C."/>
            <person name="Yang T.C."/>
            <person name="Huo Q.B."/>
            <person name="Li W."/>
            <person name="Chen H.Y."/>
            <person name="Chen S.E."/>
            <person name="Zhou L.G."/>
            <person name="Ni X.B."/>
            <person name="Tian J.H."/>
            <person name="Sheng Y."/>
            <person name="Liu T."/>
            <person name="Pan Y.S."/>
            <person name="Xia L.Y."/>
            <person name="Li J."/>
            <person name="Zhao F."/>
            <person name="Cao W.C."/>
        </authorList>
    </citation>
    <scope>NUCLEOTIDE SEQUENCE</scope>
    <source>
        <strain evidence="2">Rmic-2018</strain>
    </source>
</reference>
<dbReference type="Proteomes" id="UP000821866">
    <property type="component" value="Chromosome 6"/>
</dbReference>
<feature type="compositionally biased region" description="Low complexity" evidence="1">
    <location>
        <begin position="382"/>
        <end position="398"/>
    </location>
</feature>
<comment type="caution">
    <text evidence="2">The sequence shown here is derived from an EMBL/GenBank/DDBJ whole genome shotgun (WGS) entry which is preliminary data.</text>
</comment>
<evidence type="ECO:0000313" key="3">
    <source>
        <dbReference type="Proteomes" id="UP000821866"/>
    </source>
</evidence>
<name>A0A9J6DLZ9_RHIMP</name>
<evidence type="ECO:0000313" key="2">
    <source>
        <dbReference type="EMBL" id="KAH8023196.1"/>
    </source>
</evidence>
<protein>
    <recommendedName>
        <fullName evidence="4">Tick transposon</fullName>
    </recommendedName>
</protein>
<evidence type="ECO:0000256" key="1">
    <source>
        <dbReference type="SAM" id="MobiDB-lite"/>
    </source>
</evidence>
<gene>
    <name evidence="2" type="ORF">HPB51_011310</name>
</gene>
<feature type="compositionally biased region" description="Polar residues" evidence="1">
    <location>
        <begin position="358"/>
        <end position="369"/>
    </location>
</feature>
<reference evidence="2" key="2">
    <citation type="submission" date="2021-09" db="EMBL/GenBank/DDBJ databases">
        <authorList>
            <person name="Jia N."/>
            <person name="Wang J."/>
            <person name="Shi W."/>
            <person name="Du L."/>
            <person name="Sun Y."/>
            <person name="Zhan W."/>
            <person name="Jiang J."/>
            <person name="Wang Q."/>
            <person name="Zhang B."/>
            <person name="Ji P."/>
            <person name="Sakyi L.B."/>
            <person name="Cui X."/>
            <person name="Yuan T."/>
            <person name="Jiang B."/>
            <person name="Yang W."/>
            <person name="Lam T.T.-Y."/>
            <person name="Chang Q."/>
            <person name="Ding S."/>
            <person name="Wang X."/>
            <person name="Zhu J."/>
            <person name="Ruan X."/>
            <person name="Zhao L."/>
            <person name="Wei J."/>
            <person name="Que T."/>
            <person name="Du C."/>
            <person name="Cheng J."/>
            <person name="Dai P."/>
            <person name="Han X."/>
            <person name="Huang E."/>
            <person name="Gao Y."/>
            <person name="Liu J."/>
            <person name="Shao H."/>
            <person name="Ye R."/>
            <person name="Li L."/>
            <person name="Wei W."/>
            <person name="Wang X."/>
            <person name="Wang C."/>
            <person name="Huo Q."/>
            <person name="Li W."/>
            <person name="Guo W."/>
            <person name="Chen H."/>
            <person name="Chen S."/>
            <person name="Zhou L."/>
            <person name="Zhou L."/>
            <person name="Ni X."/>
            <person name="Tian J."/>
            <person name="Zhou Y."/>
            <person name="Sheng Y."/>
            <person name="Liu T."/>
            <person name="Pan Y."/>
            <person name="Xia L."/>
            <person name="Li J."/>
            <person name="Zhao F."/>
            <person name="Cao W."/>
        </authorList>
    </citation>
    <scope>NUCLEOTIDE SEQUENCE</scope>
    <source>
        <strain evidence="2">Rmic-2018</strain>
        <tissue evidence="2">Larvae</tissue>
    </source>
</reference>
<dbReference type="AlphaFoldDB" id="A0A9J6DLZ9"/>
<feature type="region of interest" description="Disordered" evidence="1">
    <location>
        <begin position="298"/>
        <end position="398"/>
    </location>
</feature>
<feature type="region of interest" description="Disordered" evidence="1">
    <location>
        <begin position="253"/>
        <end position="284"/>
    </location>
</feature>
<proteinExistence type="predicted"/>
<evidence type="ECO:0008006" key="4">
    <source>
        <dbReference type="Google" id="ProtNLM"/>
    </source>
</evidence>